<dbReference type="PANTHER" id="PTHR43498:SF1">
    <property type="entry name" value="COB--COM HETERODISULFIDE REDUCTASE IRON-SULFUR SUBUNIT A"/>
    <property type="match status" value="1"/>
</dbReference>
<evidence type="ECO:0000313" key="8">
    <source>
        <dbReference type="Proteomes" id="UP000434604"/>
    </source>
</evidence>
<evidence type="ECO:0000256" key="5">
    <source>
        <dbReference type="ARBA" id="ARBA00023014"/>
    </source>
</evidence>
<evidence type="ECO:0000256" key="3">
    <source>
        <dbReference type="ARBA" id="ARBA00023002"/>
    </source>
</evidence>
<dbReference type="InterPro" id="IPR036188">
    <property type="entry name" value="FAD/NAD-bd_sf"/>
</dbReference>
<name>A0A7J5Q0A5_9BACE</name>
<dbReference type="EMBL" id="WDED01000006">
    <property type="protein sequence ID" value="KAB6149018.1"/>
    <property type="molecule type" value="Genomic_DNA"/>
</dbReference>
<dbReference type="Proteomes" id="UP001198461">
    <property type="component" value="Unassembled WGS sequence"/>
</dbReference>
<dbReference type="GO" id="GO:0016491">
    <property type="term" value="F:oxidoreductase activity"/>
    <property type="evidence" value="ECO:0007669"/>
    <property type="project" value="UniProtKB-KW"/>
</dbReference>
<comment type="caution">
    <text evidence="6">The sequence shown here is derived from an EMBL/GenBank/DDBJ whole genome shotgun (WGS) entry which is preliminary data.</text>
</comment>
<evidence type="ECO:0000313" key="7">
    <source>
        <dbReference type="EMBL" id="MCA4703072.1"/>
    </source>
</evidence>
<reference evidence="7" key="2">
    <citation type="submission" date="2023-08" db="EMBL/GenBank/DDBJ databases">
        <title>Mucin Metabolism Genes Underlie the Key Renovations of Bacteroides xylanisolvens Genomes in Captive Great Apes.</title>
        <authorList>
            <person name="Nishida A.H."/>
        </authorList>
    </citation>
    <scope>NUCLEOTIDE SEQUENCE</scope>
    <source>
        <strain evidence="7">P13.H9</strain>
    </source>
</reference>
<proteinExistence type="predicted"/>
<keyword evidence="5" id="KW-0411">Iron-sulfur</keyword>
<accession>A0A7J5Q0A5</accession>
<dbReference type="SUPFAM" id="SSF51905">
    <property type="entry name" value="FAD/NAD(P)-binding domain"/>
    <property type="match status" value="1"/>
</dbReference>
<keyword evidence="1" id="KW-0004">4Fe-4S</keyword>
<sequence length="623" mass="69924">MKQLNHFLLLAFIAIMPLNVFSQVLVEAESFKTKGGWKLDHQAFPQIGSAYLLAHGSGRVVADAQTIVDFKEKGDYHVYVSTYNWTSPWYKGEGPGKFKIIVNGKPLENTLGSKGDKWEWQYAGKTNISSSSVKLVLRDLTGFEGRVDAIYFSKVKKTPPTGIKELESFRNKSLGYFKPKNGGEYDLVVVGGGVAGCCTALTAARYGLNVALVDNLPGVGGNHYLSVKMNGLLNKNLYPNVGNMLRQLSDLVIPSPEEYANEKHVEHFNGAGNVILKQRTSVELALFRKKVLESAGVKLFQSTHVYEAVANKGKIKSVQGKSLITGEPIVFNGRLFADCTGDGVVGYLVGADYRIGREARTVANESLAPEVADQKKMGSTLWWNVKKKDEKVSFPTLKEMPWAMQCSDEYFHDVCKGGWFWETGMTRDNALEMELVRDNLFRAIYGNWAYIKEHKNEEHLNEELNITSYIGMKRESRRLLGDIILNENDIRNRVKYPDASFTTTWPLDLHYATEDNAKYFPGWEWITKCDNDKKSSWVKPPYDVPYRVLYSRNIDNLFIGGRNMSVTHVALGTVRVQGTLGMAGEVIGMAANICIKHNAEPRDVYKKYLNELIESMKKGAPLE</sequence>
<dbReference type="GO" id="GO:0046872">
    <property type="term" value="F:metal ion binding"/>
    <property type="evidence" value="ECO:0007669"/>
    <property type="project" value="UniProtKB-KW"/>
</dbReference>
<evidence type="ECO:0000256" key="1">
    <source>
        <dbReference type="ARBA" id="ARBA00022485"/>
    </source>
</evidence>
<organism evidence="6 8">
    <name type="scientific">Bacteroides xylanisolvens</name>
    <dbReference type="NCBI Taxonomy" id="371601"/>
    <lineage>
        <taxon>Bacteria</taxon>
        <taxon>Pseudomonadati</taxon>
        <taxon>Bacteroidota</taxon>
        <taxon>Bacteroidia</taxon>
        <taxon>Bacteroidales</taxon>
        <taxon>Bacteroidaceae</taxon>
        <taxon>Bacteroides</taxon>
    </lineage>
</organism>
<dbReference type="PANTHER" id="PTHR43498">
    <property type="entry name" value="FERREDOXIN:COB-COM HETERODISULFIDE REDUCTASE SUBUNIT A"/>
    <property type="match status" value="1"/>
</dbReference>
<keyword evidence="2" id="KW-0479">Metal-binding</keyword>
<evidence type="ECO:0000256" key="4">
    <source>
        <dbReference type="ARBA" id="ARBA00023004"/>
    </source>
</evidence>
<dbReference type="RefSeq" id="WP_151934326.1">
    <property type="nucleotide sequence ID" value="NZ_JAIWXB010000011.1"/>
</dbReference>
<dbReference type="Pfam" id="PF12831">
    <property type="entry name" value="FAD_oxidored"/>
    <property type="match status" value="1"/>
</dbReference>
<protein>
    <submittedName>
        <fullName evidence="6">FAD-dependent oxidoreductase</fullName>
    </submittedName>
</protein>
<gene>
    <name evidence="6" type="ORF">GA398_05780</name>
    <name evidence="7" type="ORF">LD004_05520</name>
</gene>
<dbReference type="Proteomes" id="UP000434604">
    <property type="component" value="Unassembled WGS sequence"/>
</dbReference>
<dbReference type="InterPro" id="IPR039650">
    <property type="entry name" value="HdrA-like"/>
</dbReference>
<keyword evidence="3" id="KW-0560">Oxidoreductase</keyword>
<dbReference type="AlphaFoldDB" id="A0A7J5Q0A5"/>
<dbReference type="GO" id="GO:0051539">
    <property type="term" value="F:4 iron, 4 sulfur cluster binding"/>
    <property type="evidence" value="ECO:0007669"/>
    <property type="project" value="UniProtKB-KW"/>
</dbReference>
<keyword evidence="4" id="KW-0408">Iron</keyword>
<evidence type="ECO:0000313" key="6">
    <source>
        <dbReference type="EMBL" id="KAB6149018.1"/>
    </source>
</evidence>
<dbReference type="EMBL" id="JAIWYE010000012">
    <property type="protein sequence ID" value="MCA4703072.1"/>
    <property type="molecule type" value="Genomic_DNA"/>
</dbReference>
<reference evidence="6 8" key="1">
    <citation type="journal article" date="2019" name="Nat. Med.">
        <title>A library of human gut bacterial isolates paired with longitudinal multiomics data enables mechanistic microbiome research.</title>
        <authorList>
            <person name="Poyet M."/>
            <person name="Groussin M."/>
            <person name="Gibbons S.M."/>
            <person name="Avila-Pacheco J."/>
            <person name="Jiang X."/>
            <person name="Kearney S.M."/>
            <person name="Perrotta A.R."/>
            <person name="Berdy B."/>
            <person name="Zhao S."/>
            <person name="Lieberman T.D."/>
            <person name="Swanson P.K."/>
            <person name="Smith M."/>
            <person name="Roesemann S."/>
            <person name="Alexander J.E."/>
            <person name="Rich S.A."/>
            <person name="Livny J."/>
            <person name="Vlamakis H."/>
            <person name="Clish C."/>
            <person name="Bullock K."/>
            <person name="Deik A."/>
            <person name="Scott J."/>
            <person name="Pierce K.A."/>
            <person name="Xavier R.J."/>
            <person name="Alm E.J."/>
        </authorList>
    </citation>
    <scope>NUCLEOTIDE SEQUENCE [LARGE SCALE GENOMIC DNA]</scope>
    <source>
        <strain evidence="6 8">BIOML-A58</strain>
    </source>
</reference>
<dbReference type="Gene3D" id="3.50.50.60">
    <property type="entry name" value="FAD/NAD(P)-binding domain"/>
    <property type="match status" value="1"/>
</dbReference>
<evidence type="ECO:0000256" key="2">
    <source>
        <dbReference type="ARBA" id="ARBA00022723"/>
    </source>
</evidence>